<evidence type="ECO:0000313" key="6">
    <source>
        <dbReference type="EMBL" id="MBP2181235.1"/>
    </source>
</evidence>
<name>A0ABS4PQR9_9PSEU</name>
<dbReference type="InterPro" id="IPR005119">
    <property type="entry name" value="LysR_subst-bd"/>
</dbReference>
<dbReference type="Proteomes" id="UP000741013">
    <property type="component" value="Unassembled WGS sequence"/>
</dbReference>
<dbReference type="GO" id="GO:0003677">
    <property type="term" value="F:DNA binding"/>
    <property type="evidence" value="ECO:0007669"/>
    <property type="project" value="UniProtKB-KW"/>
</dbReference>
<dbReference type="PROSITE" id="PS50931">
    <property type="entry name" value="HTH_LYSR"/>
    <property type="match status" value="1"/>
</dbReference>
<gene>
    <name evidence="6" type="ORF">JOM49_002761</name>
</gene>
<evidence type="ECO:0000313" key="7">
    <source>
        <dbReference type="Proteomes" id="UP000741013"/>
    </source>
</evidence>
<accession>A0ABS4PQR9</accession>
<comment type="similarity">
    <text evidence="1">Belongs to the LysR transcriptional regulatory family.</text>
</comment>
<reference evidence="6 7" key="1">
    <citation type="submission" date="2021-03" db="EMBL/GenBank/DDBJ databases">
        <title>Sequencing the genomes of 1000 actinobacteria strains.</title>
        <authorList>
            <person name="Klenk H.-P."/>
        </authorList>
    </citation>
    <scope>NUCLEOTIDE SEQUENCE [LARGE SCALE GENOMIC DNA]</scope>
    <source>
        <strain evidence="6 7">DSM 45510</strain>
    </source>
</reference>
<dbReference type="Pfam" id="PF03466">
    <property type="entry name" value="LysR_substrate"/>
    <property type="match status" value="1"/>
</dbReference>
<dbReference type="CDD" id="cd08414">
    <property type="entry name" value="PBP2_LTTR_aromatics_like"/>
    <property type="match status" value="1"/>
</dbReference>
<dbReference type="Pfam" id="PF00126">
    <property type="entry name" value="HTH_1"/>
    <property type="match status" value="1"/>
</dbReference>
<keyword evidence="4" id="KW-0804">Transcription</keyword>
<dbReference type="Gene3D" id="3.40.190.10">
    <property type="entry name" value="Periplasmic binding protein-like II"/>
    <property type="match status" value="2"/>
</dbReference>
<dbReference type="InterPro" id="IPR036390">
    <property type="entry name" value="WH_DNA-bd_sf"/>
</dbReference>
<dbReference type="Gene3D" id="1.10.10.10">
    <property type="entry name" value="Winged helix-like DNA-binding domain superfamily/Winged helix DNA-binding domain"/>
    <property type="match status" value="1"/>
</dbReference>
<dbReference type="SUPFAM" id="SSF53850">
    <property type="entry name" value="Periplasmic binding protein-like II"/>
    <property type="match status" value="1"/>
</dbReference>
<evidence type="ECO:0000256" key="2">
    <source>
        <dbReference type="ARBA" id="ARBA00023015"/>
    </source>
</evidence>
<keyword evidence="7" id="KW-1185">Reference proteome</keyword>
<dbReference type="RefSeq" id="WP_209664679.1">
    <property type="nucleotide sequence ID" value="NZ_JAGGMS010000001.1"/>
</dbReference>
<protein>
    <submittedName>
        <fullName evidence="6">DNA-binding transcriptional LysR family regulator</fullName>
    </submittedName>
</protein>
<comment type="caution">
    <text evidence="6">The sequence shown here is derived from an EMBL/GenBank/DDBJ whole genome shotgun (WGS) entry which is preliminary data.</text>
</comment>
<keyword evidence="3 6" id="KW-0238">DNA-binding</keyword>
<dbReference type="InterPro" id="IPR036388">
    <property type="entry name" value="WH-like_DNA-bd_sf"/>
</dbReference>
<dbReference type="SUPFAM" id="SSF46785">
    <property type="entry name" value="Winged helix' DNA-binding domain"/>
    <property type="match status" value="1"/>
</dbReference>
<evidence type="ECO:0000259" key="5">
    <source>
        <dbReference type="PROSITE" id="PS50931"/>
    </source>
</evidence>
<feature type="domain" description="HTH lysR-type" evidence="5">
    <location>
        <begin position="1"/>
        <end position="59"/>
    </location>
</feature>
<evidence type="ECO:0000256" key="1">
    <source>
        <dbReference type="ARBA" id="ARBA00009437"/>
    </source>
</evidence>
<evidence type="ECO:0000256" key="4">
    <source>
        <dbReference type="ARBA" id="ARBA00023163"/>
    </source>
</evidence>
<sequence>MEPLRALRYFLAVAEELHFGRAADRLGIAQPPLSQRIKRLERDLGAKLFDRDSRHVELTEAGQVLLAEARDLTARWDRMVALVGAAQSGKLGALRAGVPPEMPGRVLAGILTAFARERPGVRVELQELTTTEQLRLLTDGQLDIGLLHQPVDVRGLELGPAISTPLGVVLPRDSPLAASAEIDPASLNGQGLVLFPRASAPGYYDALLRACWDHGFRPSAVHHARNPEFVLGMVLAGHGVAVAEGTVAQKEPRVVWRPVTPGSLVRRLRFAWPPGNADARTFAEVASANLGGDTTDTADAPAADPAGLRPWTVVYGEG</sequence>
<dbReference type="PRINTS" id="PR00039">
    <property type="entry name" value="HTHLYSR"/>
</dbReference>
<dbReference type="PANTHER" id="PTHR30346">
    <property type="entry name" value="TRANSCRIPTIONAL DUAL REGULATOR HCAR-RELATED"/>
    <property type="match status" value="1"/>
</dbReference>
<organism evidence="6 7">
    <name type="scientific">Amycolatopsis magusensis</name>
    <dbReference type="NCBI Taxonomy" id="882444"/>
    <lineage>
        <taxon>Bacteria</taxon>
        <taxon>Bacillati</taxon>
        <taxon>Actinomycetota</taxon>
        <taxon>Actinomycetes</taxon>
        <taxon>Pseudonocardiales</taxon>
        <taxon>Pseudonocardiaceae</taxon>
        <taxon>Amycolatopsis</taxon>
    </lineage>
</organism>
<dbReference type="PANTHER" id="PTHR30346:SF0">
    <property type="entry name" value="HCA OPERON TRANSCRIPTIONAL ACTIVATOR HCAR"/>
    <property type="match status" value="1"/>
</dbReference>
<proteinExistence type="inferred from homology"/>
<dbReference type="EMBL" id="JAGGMS010000001">
    <property type="protein sequence ID" value="MBP2181235.1"/>
    <property type="molecule type" value="Genomic_DNA"/>
</dbReference>
<keyword evidence="2" id="KW-0805">Transcription regulation</keyword>
<dbReference type="InterPro" id="IPR000847">
    <property type="entry name" value="LysR_HTH_N"/>
</dbReference>
<evidence type="ECO:0000256" key="3">
    <source>
        <dbReference type="ARBA" id="ARBA00023125"/>
    </source>
</evidence>